<gene>
    <name evidence="2" type="ORF">SDC9_82011</name>
</gene>
<sequence length="92" mass="10308">MLGKLLFRLLYRKSNERTVILLDADRRKRTAEEPGKGRFCEGERKQRAEQKTRGAGRDYPAHMVLGANALQRRLKGGNARIAADGARVGSLD</sequence>
<organism evidence="2">
    <name type="scientific">bioreactor metagenome</name>
    <dbReference type="NCBI Taxonomy" id="1076179"/>
    <lineage>
        <taxon>unclassified sequences</taxon>
        <taxon>metagenomes</taxon>
        <taxon>ecological metagenomes</taxon>
    </lineage>
</organism>
<dbReference type="AlphaFoldDB" id="A0A644Z4C5"/>
<name>A0A644Z4C5_9ZZZZ</name>
<accession>A0A644Z4C5</accession>
<protein>
    <submittedName>
        <fullName evidence="2">Uncharacterized protein</fullName>
    </submittedName>
</protein>
<evidence type="ECO:0000313" key="2">
    <source>
        <dbReference type="EMBL" id="MPM35419.1"/>
    </source>
</evidence>
<evidence type="ECO:0000256" key="1">
    <source>
        <dbReference type="SAM" id="MobiDB-lite"/>
    </source>
</evidence>
<comment type="caution">
    <text evidence="2">The sequence shown here is derived from an EMBL/GenBank/DDBJ whole genome shotgun (WGS) entry which is preliminary data.</text>
</comment>
<dbReference type="EMBL" id="VSSQ01007279">
    <property type="protein sequence ID" value="MPM35419.1"/>
    <property type="molecule type" value="Genomic_DNA"/>
</dbReference>
<proteinExistence type="predicted"/>
<feature type="region of interest" description="Disordered" evidence="1">
    <location>
        <begin position="29"/>
        <end position="60"/>
    </location>
</feature>
<reference evidence="2" key="1">
    <citation type="submission" date="2019-08" db="EMBL/GenBank/DDBJ databases">
        <authorList>
            <person name="Kucharzyk K."/>
            <person name="Murdoch R.W."/>
            <person name="Higgins S."/>
            <person name="Loffler F."/>
        </authorList>
    </citation>
    <scope>NUCLEOTIDE SEQUENCE</scope>
</reference>